<dbReference type="Pfam" id="PF03349">
    <property type="entry name" value="Toluene_X"/>
    <property type="match status" value="1"/>
</dbReference>
<dbReference type="EMBL" id="VUNH01000012">
    <property type="protein sequence ID" value="MST56455.1"/>
    <property type="molecule type" value="Genomic_DNA"/>
</dbReference>
<keyword evidence="6" id="KW-0472">Membrane</keyword>
<dbReference type="Gene3D" id="2.40.160.60">
    <property type="entry name" value="Outer membrane protein transport protein (OMPP1/FadL/TodX)"/>
    <property type="match status" value="1"/>
</dbReference>
<evidence type="ECO:0000256" key="5">
    <source>
        <dbReference type="ARBA" id="ARBA00022729"/>
    </source>
</evidence>
<keyword evidence="4" id="KW-0812">Transmembrane</keyword>
<dbReference type="PANTHER" id="PTHR35093">
    <property type="entry name" value="OUTER MEMBRANE PROTEIN NMB0088-RELATED"/>
    <property type="match status" value="1"/>
</dbReference>
<dbReference type="GO" id="GO:0009279">
    <property type="term" value="C:cell outer membrane"/>
    <property type="evidence" value="ECO:0007669"/>
    <property type="project" value="UniProtKB-SubCell"/>
</dbReference>
<keyword evidence="5 8" id="KW-0732">Signal</keyword>
<accession>A0A6L5YE94</accession>
<evidence type="ECO:0008006" key="11">
    <source>
        <dbReference type="Google" id="ProtNLM"/>
    </source>
</evidence>
<dbReference type="Proteomes" id="UP000473699">
    <property type="component" value="Unassembled WGS sequence"/>
</dbReference>
<dbReference type="InterPro" id="IPR005017">
    <property type="entry name" value="OMPP1/FadL/TodX"/>
</dbReference>
<keyword evidence="10" id="KW-1185">Reference proteome</keyword>
<keyword evidence="3" id="KW-1134">Transmembrane beta strand</keyword>
<proteinExistence type="inferred from homology"/>
<dbReference type="GO" id="GO:0015483">
    <property type="term" value="F:long-chain fatty acid transporting porin activity"/>
    <property type="evidence" value="ECO:0007669"/>
    <property type="project" value="TreeGrafter"/>
</dbReference>
<dbReference type="PANTHER" id="PTHR35093:SF8">
    <property type="entry name" value="OUTER MEMBRANE PROTEIN NMB0088-RELATED"/>
    <property type="match status" value="1"/>
</dbReference>
<comment type="subcellular location">
    <subcellularLocation>
        <location evidence="1">Cell outer membrane</location>
        <topology evidence="1">Multi-pass membrane protein</topology>
    </subcellularLocation>
</comment>
<dbReference type="AlphaFoldDB" id="A0A6L5YE94"/>
<evidence type="ECO:0000313" key="10">
    <source>
        <dbReference type="Proteomes" id="UP000473699"/>
    </source>
</evidence>
<evidence type="ECO:0000256" key="3">
    <source>
        <dbReference type="ARBA" id="ARBA00022452"/>
    </source>
</evidence>
<name>A0A6L5YE94_9BACT</name>
<evidence type="ECO:0000256" key="8">
    <source>
        <dbReference type="SAM" id="SignalP"/>
    </source>
</evidence>
<gene>
    <name evidence="9" type="ORF">FYJ74_10495</name>
</gene>
<dbReference type="RefSeq" id="WP_154529533.1">
    <property type="nucleotide sequence ID" value="NZ_VUNH01000012.1"/>
</dbReference>
<organism evidence="9 10">
    <name type="scientific">Pyramidobacter porci</name>
    <dbReference type="NCBI Taxonomy" id="2605789"/>
    <lineage>
        <taxon>Bacteria</taxon>
        <taxon>Thermotogati</taxon>
        <taxon>Synergistota</taxon>
        <taxon>Synergistia</taxon>
        <taxon>Synergistales</taxon>
        <taxon>Dethiosulfovibrionaceae</taxon>
        <taxon>Pyramidobacter</taxon>
    </lineage>
</organism>
<evidence type="ECO:0000256" key="4">
    <source>
        <dbReference type="ARBA" id="ARBA00022692"/>
    </source>
</evidence>
<sequence>MSMRKAAALALSAALLATPVYADGFAVYEWSARGVGMGGAMMFGDEASLIAYNPAAITQFDEKGTFSGAVTYIAPRGSADFLDGGDNVFLTQHNKNNPAYVPAFFHARRIQPNAWFGVGVYPRFGLKASYDPGWYGRFSNRSIEFLSVSFAPNVAWKIAPSLSMSVGAELMYAGLKLDKSTRLGGETPIDLDGDSWGVGWNVGLSWQATPRLSLAALYRSEVKQTVEGDVNLYGGLGQIATRGHGSIHLPESYTFGVGYRFSDRTRVEFNAIKTMWSSYKDLTINVTVPAPFRPFLGGLASYPYNEAKNWRDGWRYQFGIEHKINDRWTIRAGFVSDDCSSCDPDDADFMVPTGTRRTYTVGASCRVKNVEYSFGYGYMDVGDKRINGAGEKGEDAFTRGCDAHIVSIGARIDL</sequence>
<comment type="caution">
    <text evidence="9">The sequence shown here is derived from an EMBL/GenBank/DDBJ whole genome shotgun (WGS) entry which is preliminary data.</text>
</comment>
<keyword evidence="7" id="KW-0998">Cell outer membrane</keyword>
<feature type="signal peptide" evidence="8">
    <location>
        <begin position="1"/>
        <end position="22"/>
    </location>
</feature>
<protein>
    <recommendedName>
        <fullName evidence="11">Long-chain fatty acid transport protein</fullName>
    </recommendedName>
</protein>
<evidence type="ECO:0000256" key="7">
    <source>
        <dbReference type="ARBA" id="ARBA00023237"/>
    </source>
</evidence>
<dbReference type="SUPFAM" id="SSF56935">
    <property type="entry name" value="Porins"/>
    <property type="match status" value="1"/>
</dbReference>
<feature type="chain" id="PRO_5026769106" description="Long-chain fatty acid transport protein" evidence="8">
    <location>
        <begin position="23"/>
        <end position="414"/>
    </location>
</feature>
<evidence type="ECO:0000256" key="6">
    <source>
        <dbReference type="ARBA" id="ARBA00023136"/>
    </source>
</evidence>
<evidence type="ECO:0000256" key="2">
    <source>
        <dbReference type="ARBA" id="ARBA00008163"/>
    </source>
</evidence>
<comment type="similarity">
    <text evidence="2">Belongs to the OmpP1/FadL family.</text>
</comment>
<evidence type="ECO:0000256" key="1">
    <source>
        <dbReference type="ARBA" id="ARBA00004571"/>
    </source>
</evidence>
<evidence type="ECO:0000313" key="9">
    <source>
        <dbReference type="EMBL" id="MST56455.1"/>
    </source>
</evidence>
<reference evidence="9 10" key="1">
    <citation type="submission" date="2019-08" db="EMBL/GenBank/DDBJ databases">
        <title>In-depth cultivation of the pig gut microbiome towards novel bacterial diversity and tailored functional studies.</title>
        <authorList>
            <person name="Wylensek D."/>
            <person name="Hitch T.C.A."/>
            <person name="Clavel T."/>
        </authorList>
    </citation>
    <scope>NUCLEOTIDE SEQUENCE [LARGE SCALE GENOMIC DNA]</scope>
    <source>
        <strain evidence="9 10">SM-530-WT-4B</strain>
    </source>
</reference>